<organism evidence="1 2">
    <name type="scientific">Pseudoduganella violacea</name>
    <dbReference type="NCBI Taxonomy" id="1715466"/>
    <lineage>
        <taxon>Bacteria</taxon>
        <taxon>Pseudomonadati</taxon>
        <taxon>Pseudomonadota</taxon>
        <taxon>Betaproteobacteria</taxon>
        <taxon>Burkholderiales</taxon>
        <taxon>Oxalobacteraceae</taxon>
        <taxon>Telluria group</taxon>
        <taxon>Pseudoduganella</taxon>
    </lineage>
</organism>
<gene>
    <name evidence="1" type="ORF">FHS03_003033</name>
</gene>
<dbReference type="AlphaFoldDB" id="A0A7W5FUN7"/>
<sequence length="220" mass="25056">MNTAALEPLYAALRAAARHDKAPAMRAYMRNQFDFLGLPTPLRRATAKPWLKAQKGAGAAALLHLAHTLWQLPQREYQYLAIDLLAMHWKELPLQELPALLALARQKAWWDTVDGLASLVGQVLRGSHEGMDEALAHEDFWLRRIALLHQLGWRDAVDEARLFRYCLSQAHEEEFFIRKAIGWALRDYAHHRPQAVRAFLDTAGAQLSPLSYREAARHLG</sequence>
<evidence type="ECO:0000313" key="2">
    <source>
        <dbReference type="Proteomes" id="UP000541535"/>
    </source>
</evidence>
<dbReference type="SUPFAM" id="SSF48371">
    <property type="entry name" value="ARM repeat"/>
    <property type="match status" value="1"/>
</dbReference>
<comment type="caution">
    <text evidence="1">The sequence shown here is derived from an EMBL/GenBank/DDBJ whole genome shotgun (WGS) entry which is preliminary data.</text>
</comment>
<evidence type="ECO:0000313" key="1">
    <source>
        <dbReference type="EMBL" id="MBB3119974.1"/>
    </source>
</evidence>
<dbReference type="Pfam" id="PF08713">
    <property type="entry name" value="DNA_alkylation"/>
    <property type="match status" value="1"/>
</dbReference>
<dbReference type="RefSeq" id="WP_183441776.1">
    <property type="nucleotide sequence ID" value="NZ_JACHXD010000008.1"/>
</dbReference>
<accession>A0A7W5FUN7</accession>
<reference evidence="1 2" key="1">
    <citation type="submission" date="2020-08" db="EMBL/GenBank/DDBJ databases">
        <title>Genomic Encyclopedia of Type Strains, Phase III (KMG-III): the genomes of soil and plant-associated and newly described type strains.</title>
        <authorList>
            <person name="Whitman W."/>
        </authorList>
    </citation>
    <scope>NUCLEOTIDE SEQUENCE [LARGE SCALE GENOMIC DNA]</scope>
    <source>
        <strain evidence="1 2">CECT 8897</strain>
    </source>
</reference>
<keyword evidence="2" id="KW-1185">Reference proteome</keyword>
<name>A0A7W5FUN7_9BURK</name>
<proteinExistence type="predicted"/>
<dbReference type="EMBL" id="JACHXD010000008">
    <property type="protein sequence ID" value="MBB3119974.1"/>
    <property type="molecule type" value="Genomic_DNA"/>
</dbReference>
<dbReference type="CDD" id="cd07064">
    <property type="entry name" value="AlkD_like_1"/>
    <property type="match status" value="1"/>
</dbReference>
<protein>
    <submittedName>
        <fullName evidence="1">3-methyladenine DNA glycosylase AlkD</fullName>
    </submittedName>
</protein>
<dbReference type="Gene3D" id="1.20.1660.10">
    <property type="entry name" value="Hypothetical protein (EF3068)"/>
    <property type="match status" value="1"/>
</dbReference>
<dbReference type="PANTHER" id="PTHR34070:SF1">
    <property type="entry name" value="DNA ALKYLATION REPAIR PROTEIN"/>
    <property type="match status" value="1"/>
</dbReference>
<dbReference type="InterPro" id="IPR014825">
    <property type="entry name" value="DNA_alkylation"/>
</dbReference>
<dbReference type="Proteomes" id="UP000541535">
    <property type="component" value="Unassembled WGS sequence"/>
</dbReference>
<dbReference type="PANTHER" id="PTHR34070">
    <property type="entry name" value="ARMADILLO-TYPE FOLD"/>
    <property type="match status" value="1"/>
</dbReference>
<dbReference type="InterPro" id="IPR016024">
    <property type="entry name" value="ARM-type_fold"/>
</dbReference>
<dbReference type="Gene3D" id="1.25.40.290">
    <property type="entry name" value="ARM repeat domains"/>
    <property type="match status" value="1"/>
</dbReference>